<dbReference type="Proteomes" id="UP001311232">
    <property type="component" value="Unassembled WGS sequence"/>
</dbReference>
<evidence type="ECO:0000256" key="1">
    <source>
        <dbReference type="SAM" id="SignalP"/>
    </source>
</evidence>
<keyword evidence="1" id="KW-0732">Signal</keyword>
<accession>A0AAV9RA18</accession>
<dbReference type="AlphaFoldDB" id="A0AAV9RA18"/>
<feature type="signal peptide" evidence="1">
    <location>
        <begin position="1"/>
        <end position="20"/>
    </location>
</feature>
<dbReference type="EMBL" id="JAHHUM010002149">
    <property type="protein sequence ID" value="KAK5605838.1"/>
    <property type="molecule type" value="Genomic_DNA"/>
</dbReference>
<feature type="chain" id="PRO_5043709801" evidence="1">
    <location>
        <begin position="21"/>
        <end position="147"/>
    </location>
</feature>
<gene>
    <name evidence="2" type="ORF">CRENBAI_005064</name>
</gene>
<comment type="caution">
    <text evidence="2">The sequence shown here is derived from an EMBL/GenBank/DDBJ whole genome shotgun (WGS) entry which is preliminary data.</text>
</comment>
<proteinExistence type="predicted"/>
<evidence type="ECO:0000313" key="2">
    <source>
        <dbReference type="EMBL" id="KAK5605838.1"/>
    </source>
</evidence>
<name>A0AAV9RA18_9TELE</name>
<protein>
    <submittedName>
        <fullName evidence="2">Uncharacterized protein</fullName>
    </submittedName>
</protein>
<sequence length="147" mass="16024">MLFNARVQLLLLCLILTAQSRRQGSRKKRWSEPEKTLKPGRALGETPDAVFLVGKTGLEAGMLNGPLPRKIVDGTKTRKLKTSHLLRVDEHDFTMRPAFAGPAVPVGVDVQVESLDSISEVDMVSCLNVCTPHNANSVRLSGSSDCE</sequence>
<evidence type="ECO:0000313" key="3">
    <source>
        <dbReference type="Proteomes" id="UP001311232"/>
    </source>
</evidence>
<reference evidence="2 3" key="1">
    <citation type="submission" date="2021-06" db="EMBL/GenBank/DDBJ databases">
        <authorList>
            <person name="Palmer J.M."/>
        </authorList>
    </citation>
    <scope>NUCLEOTIDE SEQUENCE [LARGE SCALE GENOMIC DNA]</scope>
    <source>
        <strain evidence="2 3">MEX-2019</strain>
        <tissue evidence="2">Muscle</tissue>
    </source>
</reference>
<keyword evidence="3" id="KW-1185">Reference proteome</keyword>
<organism evidence="2 3">
    <name type="scientific">Crenichthys baileyi</name>
    <name type="common">White River springfish</name>
    <dbReference type="NCBI Taxonomy" id="28760"/>
    <lineage>
        <taxon>Eukaryota</taxon>
        <taxon>Metazoa</taxon>
        <taxon>Chordata</taxon>
        <taxon>Craniata</taxon>
        <taxon>Vertebrata</taxon>
        <taxon>Euteleostomi</taxon>
        <taxon>Actinopterygii</taxon>
        <taxon>Neopterygii</taxon>
        <taxon>Teleostei</taxon>
        <taxon>Neoteleostei</taxon>
        <taxon>Acanthomorphata</taxon>
        <taxon>Ovalentaria</taxon>
        <taxon>Atherinomorphae</taxon>
        <taxon>Cyprinodontiformes</taxon>
        <taxon>Goodeidae</taxon>
        <taxon>Crenichthys</taxon>
    </lineage>
</organism>